<evidence type="ECO:0000256" key="3">
    <source>
        <dbReference type="ARBA" id="ARBA00018091"/>
    </source>
</evidence>
<evidence type="ECO:0000313" key="9">
    <source>
        <dbReference type="Proteomes" id="UP000203414"/>
    </source>
</evidence>
<keyword evidence="5" id="KW-0946">Virion</keyword>
<reference evidence="8" key="1">
    <citation type="journal article" date="1996" name="J. Gen. Virol.">
        <title>Genome Organization and Gene Expression of Saguaro Cactus Carmovirus.</title>
        <authorList>
            <person name="Xiong Z."/>
            <person name="Weng Z."/>
        </authorList>
    </citation>
    <scope>NUCLEOTIDE SEQUENCE [LARGE SCALE GENOMIC DNA]</scope>
</reference>
<dbReference type="KEGG" id="vg:1442418"/>
<dbReference type="GO" id="GO:0005198">
    <property type="term" value="F:structural molecule activity"/>
    <property type="evidence" value="ECO:0007669"/>
    <property type="project" value="InterPro"/>
</dbReference>
<feature type="domain" description="Icosahedral viral capsid protein S" evidence="7">
    <location>
        <begin position="55"/>
        <end position="242"/>
    </location>
</feature>
<dbReference type="SUPFAM" id="SSF88633">
    <property type="entry name" value="Positive stranded ssRNA viruses"/>
    <property type="match status" value="1"/>
</dbReference>
<dbReference type="Pfam" id="PF00729">
    <property type="entry name" value="Viral_coat"/>
    <property type="match status" value="1"/>
</dbReference>
<dbReference type="PRINTS" id="PR00233">
    <property type="entry name" value="ICOSAHEDRAL"/>
</dbReference>
<evidence type="ECO:0000256" key="6">
    <source>
        <dbReference type="ARBA" id="ARBA00023060"/>
    </source>
</evidence>
<evidence type="ECO:0000256" key="1">
    <source>
        <dbReference type="ARBA" id="ARBA00004328"/>
    </source>
</evidence>
<dbReference type="GeneID" id="1442418"/>
<evidence type="ECO:0000256" key="5">
    <source>
        <dbReference type="ARBA" id="ARBA00022844"/>
    </source>
</evidence>
<evidence type="ECO:0000256" key="4">
    <source>
        <dbReference type="ARBA" id="ARBA00022561"/>
    </source>
</evidence>
<comment type="subcellular location">
    <subcellularLocation>
        <location evidence="1">Virion</location>
    </subcellularLocation>
</comment>
<name>P89111_9TOMB</name>
<dbReference type="RefSeq" id="NP_044388.1">
    <property type="nucleotide sequence ID" value="NC_001780.1"/>
</dbReference>
<dbReference type="OrthoDB" id="17533at10239"/>
<keyword evidence="9" id="KW-1185">Reference proteome</keyword>
<dbReference type="PROSITE" id="PS00555">
    <property type="entry name" value="ICOSAH_VIR_COAT_S"/>
    <property type="match status" value="1"/>
</dbReference>
<evidence type="ECO:0000259" key="7">
    <source>
        <dbReference type="Pfam" id="PF00729"/>
    </source>
</evidence>
<dbReference type="Gene3D" id="2.60.40.1780">
    <property type="entry name" value="Carmovirus coat protein"/>
    <property type="match status" value="1"/>
</dbReference>
<protein>
    <recommendedName>
        <fullName evidence="3">Capsid protein</fullName>
    </recommendedName>
</protein>
<comment type="similarity">
    <text evidence="2">Belongs to the icosahedral plant coat protein family.</text>
</comment>
<keyword evidence="6" id="KW-1142">T=3 icosahedral capsid protein</keyword>
<dbReference type="Proteomes" id="UP000203414">
    <property type="component" value="Segment"/>
</dbReference>
<proteinExistence type="inferred from homology"/>
<dbReference type="GO" id="GO:0039617">
    <property type="term" value="C:T=3 icosahedral viral capsid"/>
    <property type="evidence" value="ECO:0007669"/>
    <property type="project" value="UniProtKB-KW"/>
</dbReference>
<sequence length="344" mass="37289">MDAKYGKDPRLAAAAATGAAWAVRFLNRGWASLSPKQKRTARSVLGLQNQPDVIVPVRPRATARVARPTRQGPGLAGKSMTITKCEYLSDIVSHVGTIPLTDHWVVNPGTIKTFPQTSLMASQFNKYRLTALRVRYTSTCSFETSGRVAIAFTNDSNDPLPTTKSQLYNFPVHIEAAATESKVLTIPCDNVYRFVRDDGVSDPKLVDFGRIVVCTYGSSAADPATLGELFIEYTIVFSDPTYTSSLTQQGENQRSIGPRYATVDYESTRWECQLQAAGRWLVCWVSDSAIPSPSIVGVGAKGKVLTSSDSKCGIATVIAQAPYCSIVSTTVSAPSSLTWFVARL</sequence>
<evidence type="ECO:0000313" key="8">
    <source>
        <dbReference type="EMBL" id="AAB36706.1"/>
    </source>
</evidence>
<keyword evidence="4" id="KW-0167">Capsid protein</keyword>
<dbReference type="InterPro" id="IPR029053">
    <property type="entry name" value="Viral_coat"/>
</dbReference>
<evidence type="ECO:0000256" key="2">
    <source>
        <dbReference type="ARBA" id="ARBA00007446"/>
    </source>
</evidence>
<dbReference type="Gene3D" id="2.60.120.20">
    <property type="match status" value="1"/>
</dbReference>
<dbReference type="InterPro" id="IPR000937">
    <property type="entry name" value="Capsid_prot_S-dom_vir"/>
</dbReference>
<gene>
    <name evidence="8" type="primary">SCVCP</name>
</gene>
<dbReference type="EMBL" id="U72332">
    <property type="protein sequence ID" value="AAB36706.1"/>
    <property type="molecule type" value="Genomic_RNA"/>
</dbReference>
<organism evidence="8">
    <name type="scientific">Saguaro cactus virus</name>
    <dbReference type="NCBI Taxonomy" id="52274"/>
    <lineage>
        <taxon>Viruses</taxon>
        <taxon>Riboviria</taxon>
        <taxon>Orthornavirae</taxon>
        <taxon>Kitrinoviricota</taxon>
        <taxon>Tolucaviricetes</taxon>
        <taxon>Tolivirales</taxon>
        <taxon>Tombusviridae</taxon>
        <taxon>Procedovirinae</taxon>
        <taxon>Alphacarmovirus</taxon>
        <taxon>Alphacarmovirus cacti</taxon>
    </lineage>
</organism>
<accession>P89111</accession>